<reference evidence="2 3" key="1">
    <citation type="submission" date="2007-03" db="EMBL/GenBank/DDBJ databases">
        <authorList>
            <person name="Stal L."/>
            <person name="Ferriera S."/>
            <person name="Johnson J."/>
            <person name="Kravitz S."/>
            <person name="Beeson K."/>
            <person name="Sutton G."/>
            <person name="Rogers Y.-H."/>
            <person name="Friedman R."/>
            <person name="Frazier M."/>
            <person name="Venter J.C."/>
        </authorList>
    </citation>
    <scope>NUCLEOTIDE SEQUENCE [LARGE SCALE GENOMIC DNA]</scope>
    <source>
        <strain evidence="2 3">CCY0110</strain>
    </source>
</reference>
<dbReference type="InterPro" id="IPR012296">
    <property type="entry name" value="Nuclease_put_TT1808"/>
</dbReference>
<gene>
    <name evidence="2" type="ORF">CY0110_00685</name>
</gene>
<evidence type="ECO:0000259" key="1">
    <source>
        <dbReference type="Pfam" id="PF05685"/>
    </source>
</evidence>
<comment type="caution">
    <text evidence="2">The sequence shown here is derived from an EMBL/GenBank/DDBJ whole genome shotgun (WGS) entry which is preliminary data.</text>
</comment>
<dbReference type="EMBL" id="AAXW01000009">
    <property type="protein sequence ID" value="EAZ92129.1"/>
    <property type="molecule type" value="Genomic_DNA"/>
</dbReference>
<name>A3INF2_9CHRO</name>
<dbReference type="OrthoDB" id="427876at2"/>
<protein>
    <recommendedName>
        <fullName evidence="1">Putative restriction endonuclease domain-containing protein</fullName>
    </recommendedName>
</protein>
<accession>A3INF2</accession>
<dbReference type="Proteomes" id="UP000003781">
    <property type="component" value="Unassembled WGS sequence"/>
</dbReference>
<feature type="non-terminal residue" evidence="2">
    <location>
        <position position="160"/>
    </location>
</feature>
<dbReference type="PANTHER" id="PTHR47152:SF2">
    <property type="entry name" value="SLR2084 PROTEIN"/>
    <property type="match status" value="1"/>
</dbReference>
<sequence length="160" mass="18233">MSKTLLKSKNITVLTGIKWETYQGLALDLAENPSKKLSYDQGTLEIMTPLPEHEINKGFLGRLVQTTTEVLGLEILSLCSTTLSREDLQKGIEPDECYYINNEALIRDRVNFDFTVDPPPDLAIEIDITSSSLNRLTIYESLKIKEIWRFDGQDLFIYSL</sequence>
<dbReference type="InterPro" id="IPR008538">
    <property type="entry name" value="Uma2"/>
</dbReference>
<feature type="domain" description="Putative restriction endonuclease" evidence="1">
    <location>
        <begin position="19"/>
        <end position="153"/>
    </location>
</feature>
<dbReference type="CDD" id="cd06260">
    <property type="entry name" value="DUF820-like"/>
    <property type="match status" value="1"/>
</dbReference>
<dbReference type="RefSeq" id="WP_008274920.1">
    <property type="nucleotide sequence ID" value="NZ_AAXW01000009.1"/>
</dbReference>
<proteinExistence type="predicted"/>
<dbReference type="eggNOG" id="COG4636">
    <property type="taxonomic scope" value="Bacteria"/>
</dbReference>
<keyword evidence="3" id="KW-1185">Reference proteome</keyword>
<dbReference type="Pfam" id="PF05685">
    <property type="entry name" value="Uma2"/>
    <property type="match status" value="1"/>
</dbReference>
<dbReference type="Gene3D" id="3.90.1570.10">
    <property type="entry name" value="tt1808, chain A"/>
    <property type="match status" value="1"/>
</dbReference>
<dbReference type="PANTHER" id="PTHR47152">
    <property type="entry name" value="SLR2084 PROTEIN-RELATED"/>
    <property type="match status" value="1"/>
</dbReference>
<dbReference type="AlphaFoldDB" id="A3INF2"/>
<evidence type="ECO:0000313" key="3">
    <source>
        <dbReference type="Proteomes" id="UP000003781"/>
    </source>
</evidence>
<organism evidence="2 3">
    <name type="scientific">Crocosphaera chwakensis CCY0110</name>
    <dbReference type="NCBI Taxonomy" id="391612"/>
    <lineage>
        <taxon>Bacteria</taxon>
        <taxon>Bacillati</taxon>
        <taxon>Cyanobacteriota</taxon>
        <taxon>Cyanophyceae</taxon>
        <taxon>Oscillatoriophycideae</taxon>
        <taxon>Chroococcales</taxon>
        <taxon>Aphanothecaceae</taxon>
        <taxon>Crocosphaera</taxon>
        <taxon>Crocosphaera chwakensis</taxon>
    </lineage>
</organism>
<evidence type="ECO:0000313" key="2">
    <source>
        <dbReference type="EMBL" id="EAZ92129.1"/>
    </source>
</evidence>